<protein>
    <recommendedName>
        <fullName evidence="3">TonB C-terminal domain-containing protein</fullName>
    </recommendedName>
</protein>
<accession>A0A226HFD1</accession>
<dbReference type="EMBL" id="MUGW01000017">
    <property type="protein sequence ID" value="OXA92814.1"/>
    <property type="molecule type" value="Genomic_DNA"/>
</dbReference>
<dbReference type="OrthoDB" id="1095452at2"/>
<dbReference type="SUPFAM" id="SSF74653">
    <property type="entry name" value="TolA/TonB C-terminal domain"/>
    <property type="match status" value="1"/>
</dbReference>
<keyword evidence="2" id="KW-1185">Reference proteome</keyword>
<comment type="caution">
    <text evidence="1">The sequence shown here is derived from an EMBL/GenBank/DDBJ whole genome shotgun (WGS) entry which is preliminary data.</text>
</comment>
<gene>
    <name evidence="1" type="ORF">B0A66_08550</name>
</gene>
<evidence type="ECO:0008006" key="3">
    <source>
        <dbReference type="Google" id="ProtNLM"/>
    </source>
</evidence>
<dbReference type="AlphaFoldDB" id="A0A226HFD1"/>
<evidence type="ECO:0000313" key="2">
    <source>
        <dbReference type="Proteomes" id="UP000198345"/>
    </source>
</evidence>
<reference evidence="1 2" key="1">
    <citation type="submission" date="2016-11" db="EMBL/GenBank/DDBJ databases">
        <title>Whole genomes of Flavobacteriaceae.</title>
        <authorList>
            <person name="Stine C."/>
            <person name="Li C."/>
            <person name="Tadesse D."/>
        </authorList>
    </citation>
    <scope>NUCLEOTIDE SEQUENCE [LARGE SCALE GENOMIC DNA]</scope>
    <source>
        <strain evidence="1 2">DSM 18292</strain>
    </source>
</reference>
<name>A0A226HFD1_9FLAO</name>
<dbReference type="RefSeq" id="WP_089049431.1">
    <property type="nucleotide sequence ID" value="NZ_FXTV01000001.1"/>
</dbReference>
<sequence length="136" mass="15492">MMYNLFHIRQTIKTIILLTFISNVGFAQQTNKTASTIIKKWGEVDIKPDYRGDEARFYAYVGSNFTRIDSEDGKIKATFVIEKDGCLSNIEIVENEAGVLSGKELIRVLERCYSWKPGYHEGVPVRVAHSVKMTLQ</sequence>
<proteinExistence type="predicted"/>
<dbReference type="Proteomes" id="UP000198345">
    <property type="component" value="Unassembled WGS sequence"/>
</dbReference>
<dbReference type="Gene3D" id="3.30.1150.10">
    <property type="match status" value="1"/>
</dbReference>
<organism evidence="1 2">
    <name type="scientific">Flavobacterium hercynium</name>
    <dbReference type="NCBI Taxonomy" id="387094"/>
    <lineage>
        <taxon>Bacteria</taxon>
        <taxon>Pseudomonadati</taxon>
        <taxon>Bacteroidota</taxon>
        <taxon>Flavobacteriia</taxon>
        <taxon>Flavobacteriales</taxon>
        <taxon>Flavobacteriaceae</taxon>
        <taxon>Flavobacterium</taxon>
    </lineage>
</organism>
<evidence type="ECO:0000313" key="1">
    <source>
        <dbReference type="EMBL" id="OXA92814.1"/>
    </source>
</evidence>